<evidence type="ECO:0000256" key="1">
    <source>
        <dbReference type="SAM" id="Phobius"/>
    </source>
</evidence>
<feature type="transmembrane region" description="Helical" evidence="1">
    <location>
        <begin position="61"/>
        <end position="82"/>
    </location>
</feature>
<dbReference type="AlphaFoldDB" id="A0A371PVS8"/>
<sequence length="147" mass="15715">MNTRRAHPVGVSEEDLSHPRTRQAFRSAKRLVGCYAGLSVLTLIAVILLRNHPDMVTDAVGVRATVVAATSLLMVSFAARTARGHSRSYLRLRLASGIMVVAIAVIVALPGAFPVWLRVEQGVCGALLIGVVLTVNGKQMRAAFASR</sequence>
<evidence type="ECO:0000313" key="3">
    <source>
        <dbReference type="Proteomes" id="UP000262477"/>
    </source>
</evidence>
<keyword evidence="3" id="KW-1185">Reference proteome</keyword>
<feature type="transmembrane region" description="Helical" evidence="1">
    <location>
        <begin position="94"/>
        <end position="113"/>
    </location>
</feature>
<keyword evidence="1" id="KW-1133">Transmembrane helix</keyword>
<dbReference type="Proteomes" id="UP000262477">
    <property type="component" value="Unassembled WGS sequence"/>
</dbReference>
<keyword evidence="1" id="KW-0812">Transmembrane</keyword>
<name>A0A371PVS8_STRIH</name>
<dbReference type="EMBL" id="QUAC01000243">
    <property type="protein sequence ID" value="REK86586.1"/>
    <property type="molecule type" value="Genomic_DNA"/>
</dbReference>
<dbReference type="RefSeq" id="WP_128510582.1">
    <property type="nucleotide sequence ID" value="NZ_QUAC01000243.1"/>
</dbReference>
<keyword evidence="1" id="KW-0472">Membrane</keyword>
<proteinExistence type="predicted"/>
<dbReference type="OrthoDB" id="4230291at2"/>
<evidence type="ECO:0000313" key="2">
    <source>
        <dbReference type="EMBL" id="REK86586.1"/>
    </source>
</evidence>
<reference evidence="2 3" key="1">
    <citation type="submission" date="2018-08" db="EMBL/GenBank/DDBJ databases">
        <title>Streptomyces NEAU-D10 sp. nov., a novel Actinomycete isolated from soil.</title>
        <authorList>
            <person name="Jin L."/>
        </authorList>
    </citation>
    <scope>NUCLEOTIDE SEQUENCE [LARGE SCALE GENOMIC DNA]</scope>
    <source>
        <strain evidence="2 3">NEAU-D10</strain>
    </source>
</reference>
<protein>
    <submittedName>
        <fullName evidence="2">Uncharacterized protein</fullName>
    </submittedName>
</protein>
<feature type="transmembrane region" description="Helical" evidence="1">
    <location>
        <begin position="30"/>
        <end position="49"/>
    </location>
</feature>
<organism evidence="2 3">
    <name type="scientific">Streptomyces inhibens</name>
    <dbReference type="NCBI Taxonomy" id="2293571"/>
    <lineage>
        <taxon>Bacteria</taxon>
        <taxon>Bacillati</taxon>
        <taxon>Actinomycetota</taxon>
        <taxon>Actinomycetes</taxon>
        <taxon>Kitasatosporales</taxon>
        <taxon>Streptomycetaceae</taxon>
        <taxon>Streptomyces</taxon>
    </lineage>
</organism>
<gene>
    <name evidence="2" type="ORF">DY245_31420</name>
</gene>
<feature type="transmembrane region" description="Helical" evidence="1">
    <location>
        <begin position="119"/>
        <end position="137"/>
    </location>
</feature>
<accession>A0A371PVS8</accession>
<comment type="caution">
    <text evidence="2">The sequence shown here is derived from an EMBL/GenBank/DDBJ whole genome shotgun (WGS) entry which is preliminary data.</text>
</comment>